<feature type="compositionally biased region" description="Low complexity" evidence="11">
    <location>
        <begin position="329"/>
        <end position="346"/>
    </location>
</feature>
<dbReference type="Proteomes" id="UP000044841">
    <property type="component" value="Unassembled WGS sequence"/>
</dbReference>
<evidence type="ECO:0000256" key="7">
    <source>
        <dbReference type="ARBA" id="ARBA00022801"/>
    </source>
</evidence>
<dbReference type="GO" id="GO:0003723">
    <property type="term" value="F:RNA binding"/>
    <property type="evidence" value="ECO:0007669"/>
    <property type="project" value="UniProtKB-KW"/>
</dbReference>
<dbReference type="PANTHER" id="PTHR37984">
    <property type="entry name" value="PROTEIN CBG26694"/>
    <property type="match status" value="1"/>
</dbReference>
<feature type="region of interest" description="Disordered" evidence="11">
    <location>
        <begin position="245"/>
        <end position="268"/>
    </location>
</feature>
<dbReference type="Gene3D" id="2.40.70.10">
    <property type="entry name" value="Acid Proteases"/>
    <property type="match status" value="1"/>
</dbReference>
<dbReference type="GO" id="GO:0006338">
    <property type="term" value="P:chromatin remodeling"/>
    <property type="evidence" value="ECO:0007669"/>
    <property type="project" value="UniProtKB-ARBA"/>
</dbReference>
<dbReference type="InterPro" id="IPR016197">
    <property type="entry name" value="Chromo-like_dom_sf"/>
</dbReference>
<dbReference type="SMART" id="SM00298">
    <property type="entry name" value="CHROMO"/>
    <property type="match status" value="1"/>
</dbReference>
<keyword evidence="8" id="KW-0694">RNA-binding</keyword>
<sequence>MGAISSAFGPRSGLSSSIPPPAAPSAPLAAPPTVPPSAPPGPGAPPAAPHGFASTGGTTGAAPKFTKPPKYDGKDREGLEEFQIKCAMYLDSINDALSPQLKINFVVGYLEGDAQKWLNPFLLQEGARRGSVPFLNDWMAFWRELNTRFGEQNKNEKYRIALNKLKQTKDVQSYLYEFNKFSQPLSYGDSELRDRFYDGLKSEVHEMMMTTRFKPRDHNFADVTREALNIWEDLETYRTLHPTRHTVSTPATAKPSAPATSTSSAPRTRFNAGDKVYQIFNGRAQKGEIQSIVKVGNTSLANVKWNGASGTEQVPFNQLKVDNKPAPAPASAAKPAASAANKGPAPMELDVPGESPPNLRSAYSAKPFEGKALLDSGATSCFIHPSLVYTFCLPSIAHKVPKKVRVIDGREMTSEITHYTRFCMNIEGHLEEIKCHIAEIGNHQVVLGTSWLKTHNPLINWDKYTLVFNSEHCSKNCLENPNVLKLHSIDDTIPLQYIEFKDVFLEKDTTHLPPHRPYDLEIELIPGAKIKHGPIYSTGPKEDEELRKTLERQLEAGLIHPSKSPMASPIIFVKKKNGKLHLCVDYQYLNSITKKNVYPLPLPGSLIEKLRGAKIFTKFDLKWGYNLVRIKEGDEWKTAFKCKYGLFEYRVMPFGLTNAPACFQHLMNNILRDLLDICVVVYLDDILVFSKDEKEHEKNVCEVLHRLQPNDLYCNPEKSFFHQRRVDYLGFIISEAGVEVDQEKVTAALKWAAPKNVKNIQEFLGFGAQEQEAFDRLKEALTSAPLLIQPDVSKQFFLECDASDYATGAILSQKNEDGKLLPVAYLSKSLSPAEKNYQIFDKELLAIIRAFKEWRHLLEDSELPIQVLTDHKNLEYFSKERELRGRHARWALLLADYNFQIIYRPGAQNRKADILSRHYGITPPEGGVKNQVLLKPELFIAAIAPDQEINDLIGEAIYEDPRSKDIMERIRKGNKVADWELNEGLLWFKGKIFVPKNDKIQNLVLESRHDAHAAGHPGQFRTLELVSRTYWWPSMKKFVNSYVAHCETCIRSKPVNQLPVGLLKPLQIPERPWEHIAYDLIVGLPLSEGFDAILSVIDRFSKMAHFIPTHSTATSQDIANLFITYVWKLHGLPLSTVSDRGTVFHSKWMRHFYECLNIKPTFSTAYHPQTDSQTERVQQTAETYIRMFSNHQQDNWVSLLPLAEFSYNNNLQTATGKSPFEICSGYTPRLSVGHNPGNVPHADDHTEFLRKGHEEVKAALILAQEKMKEFYDRRHREVPEMKVGDYAWLSHRNISTDRPSSKLSHKKLGPYKDPHGREPECPPPIVTEEGEEEYEVEEILDSKKVGWRVEYYVRWKGYGIGEQTWEPAENVANAQEAVATFHKKYPRKPRP</sequence>
<keyword evidence="7" id="KW-0378">Hydrolase</keyword>
<dbReference type="InterPro" id="IPR012337">
    <property type="entry name" value="RNaseH-like_sf"/>
</dbReference>
<feature type="domain" description="Chromo" evidence="12">
    <location>
        <begin position="1334"/>
        <end position="1391"/>
    </location>
</feature>
<dbReference type="InterPro" id="IPR041588">
    <property type="entry name" value="Integrase_H2C2"/>
</dbReference>
<dbReference type="InterPro" id="IPR021109">
    <property type="entry name" value="Peptidase_aspartic_dom_sf"/>
</dbReference>
<evidence type="ECO:0000256" key="2">
    <source>
        <dbReference type="ARBA" id="ARBA00012493"/>
    </source>
</evidence>
<dbReference type="InterPro" id="IPR023780">
    <property type="entry name" value="Chromo_domain"/>
</dbReference>
<dbReference type="GO" id="GO:0003964">
    <property type="term" value="F:RNA-directed DNA polymerase activity"/>
    <property type="evidence" value="ECO:0007669"/>
    <property type="project" value="UniProtKB-KW"/>
</dbReference>
<dbReference type="InterPro" id="IPR043502">
    <property type="entry name" value="DNA/RNA_pol_sf"/>
</dbReference>
<dbReference type="InterPro" id="IPR023779">
    <property type="entry name" value="Chromodomain_CS"/>
</dbReference>
<evidence type="ECO:0000313" key="16">
    <source>
        <dbReference type="Proteomes" id="UP000044841"/>
    </source>
</evidence>
<dbReference type="Pfam" id="PF00665">
    <property type="entry name" value="rve"/>
    <property type="match status" value="1"/>
</dbReference>
<dbReference type="Pfam" id="PF17917">
    <property type="entry name" value="RT_RNaseH"/>
    <property type="match status" value="1"/>
</dbReference>
<dbReference type="Gene3D" id="3.10.20.370">
    <property type="match status" value="1"/>
</dbReference>
<dbReference type="InterPro" id="IPR041373">
    <property type="entry name" value="RT_RNaseH"/>
</dbReference>
<evidence type="ECO:0000256" key="11">
    <source>
        <dbReference type="SAM" id="MobiDB-lite"/>
    </source>
</evidence>
<dbReference type="Gene3D" id="3.30.70.270">
    <property type="match status" value="1"/>
</dbReference>
<dbReference type="GO" id="GO:0005634">
    <property type="term" value="C:nucleus"/>
    <property type="evidence" value="ECO:0007669"/>
    <property type="project" value="UniProtKB-SubCell"/>
</dbReference>
<evidence type="ECO:0000259" key="14">
    <source>
        <dbReference type="PROSITE" id="PS50994"/>
    </source>
</evidence>
<dbReference type="GO" id="GO:0015074">
    <property type="term" value="P:DNA integration"/>
    <property type="evidence" value="ECO:0007669"/>
    <property type="project" value="InterPro"/>
</dbReference>
<protein>
    <recommendedName>
        <fullName evidence="2">RNA-directed DNA polymerase</fullName>
        <ecNumber evidence="2">2.7.7.49</ecNumber>
    </recommendedName>
</protein>
<gene>
    <name evidence="15" type="ORF">RSOLAG22IIIB_05167</name>
</gene>
<dbReference type="Pfam" id="PF00385">
    <property type="entry name" value="Chromo"/>
    <property type="match status" value="1"/>
</dbReference>
<dbReference type="Gene3D" id="3.30.420.10">
    <property type="entry name" value="Ribonuclease H-like superfamily/Ribonuclease H"/>
    <property type="match status" value="1"/>
</dbReference>
<comment type="subcellular location">
    <subcellularLocation>
        <location evidence="1">Nucleus</location>
    </subcellularLocation>
</comment>
<evidence type="ECO:0000313" key="15">
    <source>
        <dbReference type="EMBL" id="CUA73094.1"/>
    </source>
</evidence>
<dbReference type="InterPro" id="IPR000953">
    <property type="entry name" value="Chromo/chromo_shadow_dom"/>
</dbReference>
<name>A0A0K6G3Y5_9AGAM</name>
<evidence type="ECO:0000256" key="9">
    <source>
        <dbReference type="ARBA" id="ARBA00022918"/>
    </source>
</evidence>
<dbReference type="Pfam" id="PF17921">
    <property type="entry name" value="Integrase_H2C2"/>
    <property type="match status" value="1"/>
</dbReference>
<feature type="region of interest" description="Disordered" evidence="11">
    <location>
        <begin position="1"/>
        <end position="75"/>
    </location>
</feature>
<dbReference type="Gene3D" id="2.40.50.40">
    <property type="match status" value="1"/>
</dbReference>
<dbReference type="EC" id="2.7.7.49" evidence="2"/>
<feature type="compositionally biased region" description="Low complexity" evidence="11">
    <location>
        <begin position="248"/>
        <end position="266"/>
    </location>
</feature>
<keyword evidence="5" id="KW-0540">Nuclease</keyword>
<reference evidence="15 16" key="1">
    <citation type="submission" date="2015-07" db="EMBL/GenBank/DDBJ databases">
        <authorList>
            <person name="Noorani M."/>
        </authorList>
    </citation>
    <scope>NUCLEOTIDE SEQUENCE [LARGE SCALE GENOMIC DNA]</scope>
    <source>
        <strain evidence="15">BBA 69670</strain>
    </source>
</reference>
<evidence type="ECO:0000256" key="8">
    <source>
        <dbReference type="ARBA" id="ARBA00022884"/>
    </source>
</evidence>
<dbReference type="SUPFAM" id="SSF53098">
    <property type="entry name" value="Ribonuclease H-like"/>
    <property type="match status" value="1"/>
</dbReference>
<dbReference type="CDD" id="cd00024">
    <property type="entry name" value="CD_CSD"/>
    <property type="match status" value="1"/>
</dbReference>
<dbReference type="Gene3D" id="1.10.340.70">
    <property type="match status" value="1"/>
</dbReference>
<dbReference type="SUPFAM" id="SSF56672">
    <property type="entry name" value="DNA/RNA polymerases"/>
    <property type="match status" value="1"/>
</dbReference>
<dbReference type="Pfam" id="PF00078">
    <property type="entry name" value="RVT_1"/>
    <property type="match status" value="1"/>
</dbReference>
<evidence type="ECO:0000256" key="10">
    <source>
        <dbReference type="ARBA" id="ARBA00023242"/>
    </source>
</evidence>
<feature type="region of interest" description="Disordered" evidence="11">
    <location>
        <begin position="323"/>
        <end position="360"/>
    </location>
</feature>
<keyword evidence="4" id="KW-0548">Nucleotidyltransferase</keyword>
<dbReference type="PROSITE" id="PS00598">
    <property type="entry name" value="CHROMO_1"/>
    <property type="match status" value="1"/>
</dbReference>
<dbReference type="InterPro" id="IPR043128">
    <property type="entry name" value="Rev_trsase/Diguanyl_cyclase"/>
</dbReference>
<dbReference type="PROSITE" id="PS50013">
    <property type="entry name" value="CHROMO_2"/>
    <property type="match status" value="1"/>
</dbReference>
<dbReference type="GO" id="GO:0004519">
    <property type="term" value="F:endonuclease activity"/>
    <property type="evidence" value="ECO:0007669"/>
    <property type="project" value="UniProtKB-KW"/>
</dbReference>
<evidence type="ECO:0000256" key="3">
    <source>
        <dbReference type="ARBA" id="ARBA00022679"/>
    </source>
</evidence>
<feature type="domain" description="Reverse transcriptase" evidence="13">
    <location>
        <begin position="554"/>
        <end position="733"/>
    </location>
</feature>
<dbReference type="Gene3D" id="3.10.10.10">
    <property type="entry name" value="HIV Type 1 Reverse Transcriptase, subunit A, domain 1"/>
    <property type="match status" value="1"/>
</dbReference>
<feature type="compositionally biased region" description="Basic and acidic residues" evidence="11">
    <location>
        <begin position="1310"/>
        <end position="1320"/>
    </location>
</feature>
<dbReference type="SUPFAM" id="SSF50630">
    <property type="entry name" value="Acid proteases"/>
    <property type="match status" value="1"/>
</dbReference>
<feature type="compositionally biased region" description="Low complexity" evidence="11">
    <location>
        <begin position="49"/>
        <end position="62"/>
    </location>
</feature>
<dbReference type="InterPro" id="IPR000477">
    <property type="entry name" value="RT_dom"/>
</dbReference>
<dbReference type="GO" id="GO:0016787">
    <property type="term" value="F:hydrolase activity"/>
    <property type="evidence" value="ECO:0007669"/>
    <property type="project" value="UniProtKB-KW"/>
</dbReference>
<dbReference type="PANTHER" id="PTHR37984:SF5">
    <property type="entry name" value="PROTEIN NYNRIN-LIKE"/>
    <property type="match status" value="1"/>
</dbReference>
<evidence type="ECO:0000256" key="4">
    <source>
        <dbReference type="ARBA" id="ARBA00022695"/>
    </source>
</evidence>
<feature type="compositionally biased region" description="Pro residues" evidence="11">
    <location>
        <begin position="18"/>
        <end position="48"/>
    </location>
</feature>
<evidence type="ECO:0000259" key="13">
    <source>
        <dbReference type="PROSITE" id="PS50878"/>
    </source>
</evidence>
<dbReference type="InterPro" id="IPR001584">
    <property type="entry name" value="Integrase_cat-core"/>
</dbReference>
<keyword evidence="9" id="KW-0695">RNA-directed DNA polymerase</keyword>
<dbReference type="FunFam" id="3.10.20.370:FF:000003">
    <property type="entry name" value="Transposon Tf2-6 polyprotein"/>
    <property type="match status" value="1"/>
</dbReference>
<dbReference type="InterPro" id="IPR036397">
    <property type="entry name" value="RNaseH_sf"/>
</dbReference>
<dbReference type="CDD" id="cd09274">
    <property type="entry name" value="RNase_HI_RT_Ty3"/>
    <property type="match status" value="1"/>
</dbReference>
<dbReference type="Pfam" id="PF03732">
    <property type="entry name" value="Retrotrans_gag"/>
    <property type="match status" value="1"/>
</dbReference>
<keyword evidence="16" id="KW-1185">Reference proteome</keyword>
<feature type="domain" description="Integrase catalytic" evidence="14">
    <location>
        <begin position="1068"/>
        <end position="1227"/>
    </location>
</feature>
<evidence type="ECO:0000256" key="6">
    <source>
        <dbReference type="ARBA" id="ARBA00022759"/>
    </source>
</evidence>
<dbReference type="InterPro" id="IPR050951">
    <property type="entry name" value="Retrovirus_Pol_polyprotein"/>
</dbReference>
<dbReference type="CDD" id="cd00303">
    <property type="entry name" value="retropepsin_like"/>
    <property type="match status" value="1"/>
</dbReference>
<feature type="region of interest" description="Disordered" evidence="11">
    <location>
        <begin position="1299"/>
        <end position="1321"/>
    </location>
</feature>
<accession>A0A0K6G3Y5</accession>
<organism evidence="15 16">
    <name type="scientific">Rhizoctonia solani</name>
    <dbReference type="NCBI Taxonomy" id="456999"/>
    <lineage>
        <taxon>Eukaryota</taxon>
        <taxon>Fungi</taxon>
        <taxon>Dikarya</taxon>
        <taxon>Basidiomycota</taxon>
        <taxon>Agaricomycotina</taxon>
        <taxon>Agaricomycetes</taxon>
        <taxon>Cantharellales</taxon>
        <taxon>Ceratobasidiaceae</taxon>
        <taxon>Rhizoctonia</taxon>
    </lineage>
</organism>
<keyword evidence="6" id="KW-0255">Endonuclease</keyword>
<dbReference type="PROSITE" id="PS50994">
    <property type="entry name" value="INTEGRASE"/>
    <property type="match status" value="1"/>
</dbReference>
<dbReference type="CDD" id="cd01647">
    <property type="entry name" value="RT_LTR"/>
    <property type="match status" value="1"/>
</dbReference>
<evidence type="ECO:0000256" key="5">
    <source>
        <dbReference type="ARBA" id="ARBA00022722"/>
    </source>
</evidence>
<keyword evidence="10" id="KW-0539">Nucleus</keyword>
<dbReference type="PROSITE" id="PS50878">
    <property type="entry name" value="RT_POL"/>
    <property type="match status" value="1"/>
</dbReference>
<dbReference type="EMBL" id="CYGV01001345">
    <property type="protein sequence ID" value="CUA73094.1"/>
    <property type="molecule type" value="Genomic_DNA"/>
</dbReference>
<dbReference type="SUPFAM" id="SSF54160">
    <property type="entry name" value="Chromo domain-like"/>
    <property type="match status" value="1"/>
</dbReference>
<keyword evidence="3" id="KW-0808">Transferase</keyword>
<proteinExistence type="predicted"/>
<evidence type="ECO:0000259" key="12">
    <source>
        <dbReference type="PROSITE" id="PS50013"/>
    </source>
</evidence>
<dbReference type="InterPro" id="IPR005162">
    <property type="entry name" value="Retrotrans_gag_dom"/>
</dbReference>
<evidence type="ECO:0000256" key="1">
    <source>
        <dbReference type="ARBA" id="ARBA00004123"/>
    </source>
</evidence>